<accession>A0A1I8FCU0</accession>
<organism evidence="1 2">
    <name type="scientific">Macrostomum lignano</name>
    <dbReference type="NCBI Taxonomy" id="282301"/>
    <lineage>
        <taxon>Eukaryota</taxon>
        <taxon>Metazoa</taxon>
        <taxon>Spiralia</taxon>
        <taxon>Lophotrochozoa</taxon>
        <taxon>Platyhelminthes</taxon>
        <taxon>Rhabditophora</taxon>
        <taxon>Macrostomorpha</taxon>
        <taxon>Macrostomida</taxon>
        <taxon>Macrostomidae</taxon>
        <taxon>Macrostomum</taxon>
    </lineage>
</organism>
<dbReference type="AlphaFoldDB" id="A0A1I8FCU0"/>
<reference evidence="2" key="1">
    <citation type="submission" date="2016-11" db="UniProtKB">
        <authorList>
            <consortium name="WormBaseParasite"/>
        </authorList>
    </citation>
    <scope>IDENTIFICATION</scope>
</reference>
<dbReference type="WBParaSite" id="maker-unitig_2883-snap-gene-0.2-mRNA-1">
    <property type="protein sequence ID" value="maker-unitig_2883-snap-gene-0.2-mRNA-1"/>
    <property type="gene ID" value="maker-unitig_2883-snap-gene-0.2"/>
</dbReference>
<evidence type="ECO:0000313" key="2">
    <source>
        <dbReference type="WBParaSite" id="maker-unitig_2883-snap-gene-0.2-mRNA-1"/>
    </source>
</evidence>
<proteinExistence type="predicted"/>
<dbReference type="Proteomes" id="UP000095280">
    <property type="component" value="Unplaced"/>
</dbReference>
<protein>
    <submittedName>
        <fullName evidence="2">Uncharacterized protein</fullName>
    </submittedName>
</protein>
<name>A0A1I8FCU0_9PLAT</name>
<sequence length="39" mass="3924">MATVAAVAEQPTIGVCYNNSNNNSSCLTAGQGSNKLASH</sequence>
<keyword evidence="1" id="KW-1185">Reference proteome</keyword>
<evidence type="ECO:0000313" key="1">
    <source>
        <dbReference type="Proteomes" id="UP000095280"/>
    </source>
</evidence>